<proteinExistence type="predicted"/>
<dbReference type="InterPro" id="IPR029044">
    <property type="entry name" value="Nucleotide-diphossugar_trans"/>
</dbReference>
<dbReference type="SUPFAM" id="SSF53448">
    <property type="entry name" value="Nucleotide-diphospho-sugar transferases"/>
    <property type="match status" value="1"/>
</dbReference>
<accession>A0A256KBV5</accession>
<dbReference type="AlphaFoldDB" id="A0A256KBV5"/>
<dbReference type="GO" id="GO:0016740">
    <property type="term" value="F:transferase activity"/>
    <property type="evidence" value="ECO:0007669"/>
    <property type="project" value="UniProtKB-KW"/>
</dbReference>
<keyword evidence="1" id="KW-0808">Transferase</keyword>
<evidence type="ECO:0000313" key="1">
    <source>
        <dbReference type="EMBL" id="QAY18883.1"/>
    </source>
</evidence>
<name>A0A256KBV5_HALEZ</name>
<protein>
    <submittedName>
        <fullName evidence="1">Glycosyltransferase</fullName>
    </submittedName>
</protein>
<dbReference type="RefSeq" id="WP_100050286.1">
    <property type="nucleotide sequence ID" value="NZ_CP034940.1"/>
</dbReference>
<dbReference type="Proteomes" id="UP000293073">
    <property type="component" value="Chromosome"/>
</dbReference>
<sequence length="309" mass="35802">MTSTGIAVFAYNRPDHLRRVLSGLKQNDVGHLYIFVDGARNEQDQKRVSDVREIIDQIEWCRTTVTARDHNIGLAESLTSGIERVFEDHERIIVLEDDCVPAPNFVSFMNTSLERYADDERVMNVNGYSPPIEVPDNYPYDVYFTYRSSSWGWGTWRSAWENFERDPLTLEELEQKKNELKRITDKAGKDLYPMMRDQLEGSIDSWAVWWSFAIAANDGLCLNPVDSKVQNIGHDGTGTHTGESDKYGVDLDTTPVNELNFPQEPFINNEINSRYNQFIVGNNLRKLKRYTVDFLEAIGLWQKYKRIRK</sequence>
<dbReference type="CDD" id="cd00761">
    <property type="entry name" value="Glyco_tranf_GTA_type"/>
    <property type="match status" value="1"/>
</dbReference>
<reference evidence="2" key="1">
    <citation type="submission" date="2019-01" db="EMBL/GenBank/DDBJ databases">
        <title>Complete genome of Halorubrum ezzemoulense strain FB21.</title>
        <authorList>
            <person name="Feng Y."/>
            <person name="Louyakis A.S."/>
            <person name="Papke R.T."/>
            <person name="Gogarten J.P."/>
        </authorList>
    </citation>
    <scope>NUCLEOTIDE SEQUENCE [LARGE SCALE GENOMIC DNA]</scope>
    <source>
        <strain evidence="2">Fb21</strain>
    </source>
</reference>
<dbReference type="GeneID" id="301358512"/>
<evidence type="ECO:0000313" key="2">
    <source>
        <dbReference type="Proteomes" id="UP000293073"/>
    </source>
</evidence>
<organism evidence="1 2">
    <name type="scientific">Halorubrum ezzemoulense</name>
    <name type="common">Halorubrum chaoviator</name>
    <dbReference type="NCBI Taxonomy" id="337243"/>
    <lineage>
        <taxon>Archaea</taxon>
        <taxon>Methanobacteriati</taxon>
        <taxon>Methanobacteriota</taxon>
        <taxon>Stenosarchaea group</taxon>
        <taxon>Halobacteria</taxon>
        <taxon>Halobacteriales</taxon>
        <taxon>Haloferacaceae</taxon>
        <taxon>Halorubrum</taxon>
    </lineage>
</organism>
<dbReference type="Gene3D" id="3.90.550.10">
    <property type="entry name" value="Spore Coat Polysaccharide Biosynthesis Protein SpsA, Chain A"/>
    <property type="match status" value="1"/>
</dbReference>
<dbReference type="KEGG" id="hezz:EO776_02010"/>
<gene>
    <name evidence="1" type="ORF">EO776_02010</name>
</gene>
<dbReference type="EMBL" id="CP034940">
    <property type="protein sequence ID" value="QAY18883.1"/>
    <property type="molecule type" value="Genomic_DNA"/>
</dbReference>